<comment type="caution">
    <text evidence="2">The sequence shown here is derived from an EMBL/GenBank/DDBJ whole genome shotgun (WGS) entry which is preliminary data.</text>
</comment>
<gene>
    <name evidence="2" type="ORF">BG011_005676</name>
</gene>
<feature type="region of interest" description="Disordered" evidence="1">
    <location>
        <begin position="1"/>
        <end position="28"/>
    </location>
</feature>
<reference evidence="2" key="1">
    <citation type="journal article" date="2020" name="Fungal Divers.">
        <title>Resolving the Mortierellaceae phylogeny through synthesis of multi-gene phylogenetics and phylogenomics.</title>
        <authorList>
            <person name="Vandepol N."/>
            <person name="Liber J."/>
            <person name="Desiro A."/>
            <person name="Na H."/>
            <person name="Kennedy M."/>
            <person name="Barry K."/>
            <person name="Grigoriev I.V."/>
            <person name="Miller A.N."/>
            <person name="O'Donnell K."/>
            <person name="Stajich J.E."/>
            <person name="Bonito G."/>
        </authorList>
    </citation>
    <scope>NUCLEOTIDE SEQUENCE</scope>
    <source>
        <strain evidence="2">KOD948</strain>
    </source>
</reference>
<feature type="compositionally biased region" description="Low complexity" evidence="1">
    <location>
        <begin position="297"/>
        <end position="308"/>
    </location>
</feature>
<proteinExistence type="predicted"/>
<dbReference type="AlphaFoldDB" id="A0A9P6U007"/>
<feature type="region of interest" description="Disordered" evidence="1">
    <location>
        <begin position="972"/>
        <end position="1011"/>
    </location>
</feature>
<dbReference type="Gene3D" id="2.170.270.10">
    <property type="entry name" value="SET domain"/>
    <property type="match status" value="1"/>
</dbReference>
<feature type="region of interest" description="Disordered" evidence="1">
    <location>
        <begin position="47"/>
        <end position="315"/>
    </location>
</feature>
<feature type="compositionally biased region" description="Low complexity" evidence="1">
    <location>
        <begin position="207"/>
        <end position="218"/>
    </location>
</feature>
<feature type="compositionally biased region" description="Low complexity" evidence="1">
    <location>
        <begin position="854"/>
        <end position="876"/>
    </location>
</feature>
<dbReference type="PANTHER" id="PTHR12197">
    <property type="entry name" value="HISTONE-LYSINE N-METHYLTRANSFERASE SMYD"/>
    <property type="match status" value="1"/>
</dbReference>
<accession>A0A9P6U007</accession>
<keyword evidence="3" id="KW-1185">Reference proteome</keyword>
<feature type="region of interest" description="Disordered" evidence="1">
    <location>
        <begin position="848"/>
        <end position="908"/>
    </location>
</feature>
<feature type="compositionally biased region" description="Acidic residues" evidence="1">
    <location>
        <begin position="59"/>
        <end position="71"/>
    </location>
</feature>
<dbReference type="SUPFAM" id="SSF82199">
    <property type="entry name" value="SET domain"/>
    <property type="match status" value="2"/>
</dbReference>
<feature type="region of interest" description="Disordered" evidence="1">
    <location>
        <begin position="441"/>
        <end position="494"/>
    </location>
</feature>
<evidence type="ECO:0008006" key="4">
    <source>
        <dbReference type="Google" id="ProtNLM"/>
    </source>
</evidence>
<dbReference type="InterPro" id="IPR046341">
    <property type="entry name" value="SET_dom_sf"/>
</dbReference>
<dbReference type="PANTHER" id="PTHR12197:SF251">
    <property type="entry name" value="EG:BACR7C10.4 PROTEIN"/>
    <property type="match status" value="1"/>
</dbReference>
<dbReference type="GO" id="GO:0005634">
    <property type="term" value="C:nucleus"/>
    <property type="evidence" value="ECO:0007669"/>
    <property type="project" value="TreeGrafter"/>
</dbReference>
<evidence type="ECO:0000256" key="1">
    <source>
        <dbReference type="SAM" id="MobiDB-lite"/>
    </source>
</evidence>
<protein>
    <recommendedName>
        <fullName evidence="4">SET domain-containing protein</fullName>
    </recommendedName>
</protein>
<dbReference type="InterPro" id="IPR050869">
    <property type="entry name" value="H3K4_H4K5_MeTrfase"/>
</dbReference>
<feature type="compositionally biased region" description="Polar residues" evidence="1">
    <location>
        <begin position="77"/>
        <end position="103"/>
    </location>
</feature>
<dbReference type="EMBL" id="JAAAJA010000398">
    <property type="protein sequence ID" value="KAG0254536.1"/>
    <property type="molecule type" value="Genomic_DNA"/>
</dbReference>
<dbReference type="OrthoDB" id="5945798at2759"/>
<sequence>MTSTHGLPRDTSENTNVEELIRSEGISDDEWQRIFELRYCTILVPFAEDSDAESHGDMQDQEGSEEGEDKEEEKKSTGIQPSTPKMNRTSRSGQKQQQLPTPKSIQRPQRPERSPRQRSRTASPTKSPDQHIGLPSPLERRTAKAMSRNIDQSIEDVDMDLGEDQGMDDLDGLNDSTLTPDDPLSTYLVGMRSRSHDGTQDMDSTVDTTGNHNNNDGDIQSAEQKIARDVSAPLVQYGDLGRQGAPAQSSKRPFDEADSTTSSDTGAKRRHWELSPSTRLLQLKQPDLMKQSALATSPSISSSPVSPSGLMKPRSYTPSASSLSFLQSRQPLSNVASLQRDESFASNISTASRWSRNAKTLWTKQDWQTLEALYNQMDGNSMEEAELTQVAVRFLVEQEALTSSKPRWTREMVLTRCIALYRVRHDKNEGSEHQFPFTAANVSRRHHSGTRRAAPYPIDALRGPYSGGTSSSAMSEFRNRRRADQNRKQSALDQGHSLKSVFKHRFASGLRTVGQLLPFWRDVEQGNMDIKEEVTVPLVPAGSAQSVIEAFENQAEEEARQSRPMSRSGRGAFTQRCQDCDQVYYCSSTCKALAMDPMQGAHGKVCKTFRKLATWNSDRHTKSIIKLLLQVLMNHWRERQGFPSVFQSRKLGQKLNEGADTSAVEATMVMAVTTNEPMAAAATTSTPSSAAAAETGAIASEAQELNAQGDGQKSKVQEPVENDFYDVLRLQSHYEDWDDEDTKDWNRQAQVVLSLLELSGLNEIRSEPDGPLQKLTAMDIKKLVSALESNAFGMFDRTRKKPVCFGRAIYPIASFFNHSCECNATAVQADGSEKVTGDDVLGCSEAYGLSQDQPSTPESVSASVTTSTVPSISSSSEEVDSKPEASASAGTESGTVEDEQAGEAAVAPNPFASRVGEFRMMTFFAISDISKGQDITISYIDTEAPLHARRLALLSDYHFHCLCARCMREERTSSTGKGNNQAGKGGGKRKTAGGTGKWKSAGGASSAGGIGRARKTIEEPPCFARKYQGRKLMSFRFGLTKLQGKLSADL</sequence>
<evidence type="ECO:0000313" key="2">
    <source>
        <dbReference type="EMBL" id="KAG0254536.1"/>
    </source>
</evidence>
<feature type="compositionally biased region" description="Acidic residues" evidence="1">
    <location>
        <begin position="153"/>
        <end position="172"/>
    </location>
</feature>
<organism evidence="2 3">
    <name type="scientific">Mortierella polycephala</name>
    <dbReference type="NCBI Taxonomy" id="41804"/>
    <lineage>
        <taxon>Eukaryota</taxon>
        <taxon>Fungi</taxon>
        <taxon>Fungi incertae sedis</taxon>
        <taxon>Mucoromycota</taxon>
        <taxon>Mortierellomycotina</taxon>
        <taxon>Mortierellomycetes</taxon>
        <taxon>Mortierellales</taxon>
        <taxon>Mortierellaceae</taxon>
        <taxon>Mortierella</taxon>
    </lineage>
</organism>
<name>A0A9P6U007_9FUNG</name>
<dbReference type="Proteomes" id="UP000726737">
    <property type="component" value="Unassembled WGS sequence"/>
</dbReference>
<dbReference type="CDD" id="cd20071">
    <property type="entry name" value="SET_SMYD"/>
    <property type="match status" value="1"/>
</dbReference>
<evidence type="ECO:0000313" key="3">
    <source>
        <dbReference type="Proteomes" id="UP000726737"/>
    </source>
</evidence>